<dbReference type="InterPro" id="IPR002877">
    <property type="entry name" value="RNA_MeTrfase_FtsJ_dom"/>
</dbReference>
<dbReference type="GO" id="GO:0008168">
    <property type="term" value="F:methyltransferase activity"/>
    <property type="evidence" value="ECO:0007669"/>
    <property type="project" value="InterPro"/>
</dbReference>
<name>A0AAD4GUN4_ASPNN</name>
<dbReference type="Pfam" id="PF01728">
    <property type="entry name" value="FtsJ"/>
    <property type="match status" value="1"/>
</dbReference>
<evidence type="ECO:0000313" key="3">
    <source>
        <dbReference type="Proteomes" id="UP001194746"/>
    </source>
</evidence>
<dbReference type="Proteomes" id="UP001194746">
    <property type="component" value="Unassembled WGS sequence"/>
</dbReference>
<gene>
    <name evidence="2" type="ORF">FE257_008560</name>
</gene>
<comment type="caution">
    <text evidence="2">The sequence shown here is derived from an EMBL/GenBank/DDBJ whole genome shotgun (WGS) entry which is preliminary data.</text>
</comment>
<reference evidence="2" key="2">
    <citation type="submission" date="2020-02" db="EMBL/GenBank/DDBJ databases">
        <authorList>
            <person name="Gilchrist C.L.M."/>
            <person name="Chooi Y.-H."/>
        </authorList>
    </citation>
    <scope>NUCLEOTIDE SEQUENCE</scope>
    <source>
        <strain evidence="2">MST-FP2251</strain>
    </source>
</reference>
<evidence type="ECO:0000313" key="2">
    <source>
        <dbReference type="EMBL" id="KAF9888628.1"/>
    </source>
</evidence>
<dbReference type="EMBL" id="VCAU01000045">
    <property type="protein sequence ID" value="KAF9888628.1"/>
    <property type="molecule type" value="Genomic_DNA"/>
</dbReference>
<evidence type="ECO:0000259" key="1">
    <source>
        <dbReference type="Pfam" id="PF01728"/>
    </source>
</evidence>
<keyword evidence="3" id="KW-1185">Reference proteome</keyword>
<accession>A0AAD4GUN4</accession>
<sequence length="177" mass="19789">MSQVEDKPPRPDEQNLRRDEFQILDNYFTEKSPTFVELRQVQREVWNLPSADTHFAQQAHRADTASPALQRRFFRMMQRIGHELHKAHNIIPPPLASPNLQVLDICMAPGGYSATVLKHNPTAQIFGLSLPETDGGHPVLLKDNPRVHVQFTDITMLAAEMGGAAIVPAGHPMAARC</sequence>
<dbReference type="InterPro" id="IPR029063">
    <property type="entry name" value="SAM-dependent_MTases_sf"/>
</dbReference>
<proteinExistence type="predicted"/>
<feature type="domain" description="Ribosomal RNA methyltransferase FtsJ" evidence="1">
    <location>
        <begin position="84"/>
        <end position="159"/>
    </location>
</feature>
<organism evidence="2 3">
    <name type="scientific">Aspergillus nanangensis</name>
    <dbReference type="NCBI Taxonomy" id="2582783"/>
    <lineage>
        <taxon>Eukaryota</taxon>
        <taxon>Fungi</taxon>
        <taxon>Dikarya</taxon>
        <taxon>Ascomycota</taxon>
        <taxon>Pezizomycotina</taxon>
        <taxon>Eurotiomycetes</taxon>
        <taxon>Eurotiomycetidae</taxon>
        <taxon>Eurotiales</taxon>
        <taxon>Aspergillaceae</taxon>
        <taxon>Aspergillus</taxon>
        <taxon>Aspergillus subgen. Circumdati</taxon>
    </lineage>
</organism>
<reference evidence="2" key="1">
    <citation type="journal article" date="2019" name="Beilstein J. Org. Chem.">
        <title>Nanangenines: drimane sesquiterpenoids as the dominant metabolite cohort of a novel Australian fungus, Aspergillus nanangensis.</title>
        <authorList>
            <person name="Lacey H.J."/>
            <person name="Gilchrist C.L.M."/>
            <person name="Crombie A."/>
            <person name="Kalaitzis J.A."/>
            <person name="Vuong D."/>
            <person name="Rutledge P.J."/>
            <person name="Turner P."/>
            <person name="Pitt J.I."/>
            <person name="Lacey E."/>
            <person name="Chooi Y.H."/>
            <person name="Piggott A.M."/>
        </authorList>
    </citation>
    <scope>NUCLEOTIDE SEQUENCE</scope>
    <source>
        <strain evidence="2">MST-FP2251</strain>
    </source>
</reference>
<dbReference type="SUPFAM" id="SSF53335">
    <property type="entry name" value="S-adenosyl-L-methionine-dependent methyltransferases"/>
    <property type="match status" value="1"/>
</dbReference>
<protein>
    <recommendedName>
        <fullName evidence="1">Ribosomal RNA methyltransferase FtsJ domain-containing protein</fullName>
    </recommendedName>
</protein>
<dbReference type="GO" id="GO:0032259">
    <property type="term" value="P:methylation"/>
    <property type="evidence" value="ECO:0007669"/>
    <property type="project" value="InterPro"/>
</dbReference>
<dbReference type="AlphaFoldDB" id="A0AAD4GUN4"/>